<reference evidence="1 2" key="1">
    <citation type="submission" date="2018-05" db="EMBL/GenBank/DDBJ databases">
        <title>Comparative genomic sequence analysis between strain HN4 and CCM 8460T (Falsochrobactrum ovis) will provide more evidence to prove that HN4 is a new species of Falsochrobactrum.</title>
        <authorList>
            <person name="Lyu W."/>
            <person name="Sun L."/>
            <person name="Yao L."/>
        </authorList>
    </citation>
    <scope>NUCLEOTIDE SEQUENCE [LARGE SCALE GENOMIC DNA]</scope>
    <source>
        <strain evidence="1 2">HN4</strain>
    </source>
</reference>
<dbReference type="EMBL" id="QGDB01000002">
    <property type="protein sequence ID" value="PWL18910.1"/>
    <property type="molecule type" value="Genomic_DNA"/>
</dbReference>
<evidence type="ECO:0000313" key="1">
    <source>
        <dbReference type="EMBL" id="PWL18910.1"/>
    </source>
</evidence>
<keyword evidence="2" id="KW-1185">Reference proteome</keyword>
<evidence type="ECO:0000313" key="2">
    <source>
        <dbReference type="Proteomes" id="UP000245865"/>
    </source>
</evidence>
<accession>A0A316JUR5</accession>
<organism evidence="1 2">
    <name type="scientific">Falsochrobactrum shanghaiense</name>
    <dbReference type="NCBI Taxonomy" id="2201899"/>
    <lineage>
        <taxon>Bacteria</taxon>
        <taxon>Pseudomonadati</taxon>
        <taxon>Pseudomonadota</taxon>
        <taxon>Alphaproteobacteria</taxon>
        <taxon>Hyphomicrobiales</taxon>
        <taxon>Brucellaceae</taxon>
        <taxon>Falsochrobactrum</taxon>
    </lineage>
</organism>
<proteinExistence type="predicted"/>
<comment type="caution">
    <text evidence="1">The sequence shown here is derived from an EMBL/GenBank/DDBJ whole genome shotgun (WGS) entry which is preliminary data.</text>
</comment>
<dbReference type="AlphaFoldDB" id="A0A316JUR5"/>
<name>A0A316JUR5_9HYPH</name>
<dbReference type="Proteomes" id="UP000245865">
    <property type="component" value="Unassembled WGS sequence"/>
</dbReference>
<gene>
    <name evidence="1" type="ORF">DKP76_07625</name>
</gene>
<sequence>MGDAPLPVFTHLRYQAADDGFDYGQQPRITRETVTAHHRGDDGFIRGEAMHRHIGIRNRDKPRLRANCLFAGIKDALAVGGKGDGDEQVVRANIVEVLDGAVHIGRD</sequence>
<protein>
    <submittedName>
        <fullName evidence="1">Uncharacterized protein</fullName>
    </submittedName>
</protein>